<proteinExistence type="predicted"/>
<organism evidence="2 3">
    <name type="scientific">Catenuloplanes atrovinosus</name>
    <dbReference type="NCBI Taxonomy" id="137266"/>
    <lineage>
        <taxon>Bacteria</taxon>
        <taxon>Bacillati</taxon>
        <taxon>Actinomycetota</taxon>
        <taxon>Actinomycetes</taxon>
        <taxon>Micromonosporales</taxon>
        <taxon>Micromonosporaceae</taxon>
        <taxon>Catenuloplanes</taxon>
    </lineage>
</organism>
<evidence type="ECO:0000313" key="3">
    <source>
        <dbReference type="Proteomes" id="UP001183643"/>
    </source>
</evidence>
<comment type="caution">
    <text evidence="2">The sequence shown here is derived from an EMBL/GenBank/DDBJ whole genome shotgun (WGS) entry which is preliminary data.</text>
</comment>
<accession>A0AAE4CDB7</accession>
<gene>
    <name evidence="2" type="ORF">J2S41_006826</name>
</gene>
<sequence>MVGAALYGVRVSLCTADRRRGRCRRWLSVPTARCGRHGVWWSCRDDVAAHCGSSGVLGAPAGSSVEREGAVLTVPQQSNASVDCAAPLGRRQRRVAIVAVSRETTSAWVRVVRRHRSPRGRRDMPRSQSRIRGVRRPSSPSARIGLASGLLHVPDARVVFEGSESVRAVPIAAMAVRAVRRTARCRSARDVDVNACTAGSARLPARPVSLGCWASPGRLRLIALARPLPRSSPGSRGALVLWLARAPGIVLVMPRARQRCTALLLACAALLWVPRARLPALQLSVAPNCPLLVWRRLTRFT</sequence>
<evidence type="ECO:0000256" key="1">
    <source>
        <dbReference type="SAM" id="MobiDB-lite"/>
    </source>
</evidence>
<feature type="region of interest" description="Disordered" evidence="1">
    <location>
        <begin position="116"/>
        <end position="140"/>
    </location>
</feature>
<protein>
    <submittedName>
        <fullName evidence="2">Uncharacterized protein</fullName>
    </submittedName>
</protein>
<evidence type="ECO:0000313" key="2">
    <source>
        <dbReference type="EMBL" id="MDR7280048.1"/>
    </source>
</evidence>
<dbReference type="AlphaFoldDB" id="A0AAE4CDB7"/>
<name>A0AAE4CDB7_9ACTN</name>
<reference evidence="2" key="1">
    <citation type="submission" date="2023-07" db="EMBL/GenBank/DDBJ databases">
        <title>Sequencing the genomes of 1000 actinobacteria strains.</title>
        <authorList>
            <person name="Klenk H.-P."/>
        </authorList>
    </citation>
    <scope>NUCLEOTIDE SEQUENCE</scope>
    <source>
        <strain evidence="2">DSM 44707</strain>
    </source>
</reference>
<dbReference type="Proteomes" id="UP001183643">
    <property type="component" value="Unassembled WGS sequence"/>
</dbReference>
<keyword evidence="3" id="KW-1185">Reference proteome</keyword>
<dbReference type="EMBL" id="JAVDYB010000001">
    <property type="protein sequence ID" value="MDR7280048.1"/>
    <property type="molecule type" value="Genomic_DNA"/>
</dbReference>